<evidence type="ECO:0000313" key="2">
    <source>
        <dbReference type="EMBL" id="SER28939.1"/>
    </source>
</evidence>
<dbReference type="InParanoid" id="A0A1H9MZN5"/>
<evidence type="ECO:0000259" key="1">
    <source>
        <dbReference type="PROSITE" id="PS51502"/>
    </source>
</evidence>
<name>A0A1H9MZN5_9BACT</name>
<reference evidence="3" key="1">
    <citation type="submission" date="2016-10" db="EMBL/GenBank/DDBJ databases">
        <authorList>
            <person name="Varghese N."/>
            <person name="Submissions S."/>
        </authorList>
    </citation>
    <scope>NUCLEOTIDE SEQUENCE [LARGE SCALE GENOMIC DNA]</scope>
    <source>
        <strain evidence="3">DSM 24740</strain>
    </source>
</reference>
<dbReference type="AlphaFoldDB" id="A0A1H9MZN5"/>
<dbReference type="Pfam" id="PF07876">
    <property type="entry name" value="Dabb"/>
    <property type="match status" value="1"/>
</dbReference>
<feature type="domain" description="Stress-response A/B barrel" evidence="1">
    <location>
        <begin position="9"/>
        <end position="105"/>
    </location>
</feature>
<dbReference type="InterPro" id="IPR011008">
    <property type="entry name" value="Dimeric_a/b-barrel"/>
</dbReference>
<dbReference type="Gene3D" id="3.30.70.100">
    <property type="match status" value="1"/>
</dbReference>
<dbReference type="SMART" id="SM00886">
    <property type="entry name" value="Dabb"/>
    <property type="match status" value="1"/>
</dbReference>
<dbReference type="OrthoDB" id="7189263at2"/>
<dbReference type="Proteomes" id="UP000199021">
    <property type="component" value="Unassembled WGS sequence"/>
</dbReference>
<dbReference type="PROSITE" id="PS51502">
    <property type="entry name" value="S_R_A_B_BARREL"/>
    <property type="match status" value="1"/>
</dbReference>
<proteinExistence type="predicted"/>
<organism evidence="2 3">
    <name type="scientific">Neolewinella agarilytica</name>
    <dbReference type="NCBI Taxonomy" id="478744"/>
    <lineage>
        <taxon>Bacteria</taxon>
        <taxon>Pseudomonadati</taxon>
        <taxon>Bacteroidota</taxon>
        <taxon>Saprospiria</taxon>
        <taxon>Saprospirales</taxon>
        <taxon>Lewinellaceae</taxon>
        <taxon>Neolewinella</taxon>
    </lineage>
</organism>
<dbReference type="InterPro" id="IPR013097">
    <property type="entry name" value="Dabb"/>
</dbReference>
<protein>
    <submittedName>
        <fullName evidence="2">Stress responsive A/B Barrel Domain</fullName>
    </submittedName>
</protein>
<evidence type="ECO:0000313" key="3">
    <source>
        <dbReference type="Proteomes" id="UP000199021"/>
    </source>
</evidence>
<gene>
    <name evidence="2" type="ORF">SAMN05444359_13257</name>
</gene>
<dbReference type="RefSeq" id="WP_090172655.1">
    <property type="nucleotide sequence ID" value="NZ_FOFB01000032.1"/>
</dbReference>
<accession>A0A1H9MZN5</accession>
<sequence length="107" mass="12013">MSNAPTPGMIHTVYFWLKPSLSEEERADFVRGAEQLGTVPEVLHFYGGAPAATESRDVTDHSFDYSIHLFFENEAAQLAYQLHPIHLKFVDEQAAKFAVVKVFDSKA</sequence>
<dbReference type="STRING" id="478744.SAMN05444359_13257"/>
<dbReference type="EMBL" id="FOFB01000032">
    <property type="protein sequence ID" value="SER28939.1"/>
    <property type="molecule type" value="Genomic_DNA"/>
</dbReference>
<keyword evidence="3" id="KW-1185">Reference proteome</keyword>
<dbReference type="SUPFAM" id="SSF54909">
    <property type="entry name" value="Dimeric alpha+beta barrel"/>
    <property type="match status" value="1"/>
</dbReference>